<evidence type="ECO:0000256" key="2">
    <source>
        <dbReference type="ARBA" id="ARBA00022490"/>
    </source>
</evidence>
<dbReference type="PANTHER" id="PTHR24217:SF0">
    <property type="entry name" value="PDZ DOMAIN-CONTAINING PROTEIN"/>
    <property type="match status" value="1"/>
</dbReference>
<sequence length="1643" mass="186885">MDGTSVNDHSQLYEPVETLKTFEPLEPFTPILPFEPPKSFELAKKLETSLQSTYNGQNEQTLNNVECSFSSDFSTETKQENNVSSCNTNEGNLPDYYKPVEILAPLELDNFFMPQTNGIQGKIHNETRDRVSRSEIEEEKIKNSLNEIISDLDTYVERDTEFRETNRTESISKVTTTCSSKNTPSSHTWSLRLPSCLPTEKPQRPVSMPCDTFTHYNKKFIQDENTPPPPPINLEKVLRPASEESIKTDKNKKIFASSAFYAKGLHPTMEEQVELAKRISSSLSDISNKTSKGQSMYVNRKKRSVKWVHEGEGERTNGSEYSYTSSHETKNPLKLVMNPHGQVQDLNSLKKQGYSIESALSPDVCLEIVKDLNSPKGKGAELFAKRRKRAENWVVGESNGTRDNSKENPVSSPFVASTLSPVPPLGSFPSPSYIPETAQRLQHKEKLDEIQDKFSRPRVKLIKSPWDAALETGSVDAAFENLPPTWPSKGNFVAPAVESYELASKTDNLATWAGPKYMGQSDHNKAFTHNPAYNSASINRIVDNLQKGASNVNVYKPKLPSAWNATDKQQQNTGNVSVASAEAYANNNSRGESNSLSIQPDSSQSYNHPRFRSISPYRNEHKEPIAEVIEEETSKSTIKQMAEQPLPLILDIKTNEDVIAEDIKKFQSDQPIDSVLRPRSPFPNIPDITLNPEIIEKDIVSLRTSPAAFNRQSIEIEDNISNTEGSANHISVFSATKYNRKYEPVSFNGKKYEFQNIVPNVQKTERPEFSFALHDPCSTVIENSFTTSNANRRTIQSELFESDGHFVADRSITPSTVFIPKQESSIQTSMPINHVDPYEDKDDSDEFEPKDPKFEEHIKNLTISGNKEKTNVIQCQKSCFSELQEIKTQYSIADYPNLVQDNKIKKILKEKKKVTENQPRNETTQGVIKTEQKEGMKISQLLGEQKMNLTHLGIQETSLEFSSVSEEKRANSSWETYTETFDENVHIDELFQQGRVCDESNIDNVIMSNKKTENNGTIFETLSESERVSPPIDKHEVLTKMQEFEKKCDIHNSTEEKSIVKPNVNEENDTQTKFYGKDSENQNLIVSEKSPDRTSGQPKLKKTKEVKAEIEKDEIPKPICKKAPETVIGARPLFGQLDINSEFRKALTGRQKSMHNKKNREIYKSSQKYIEPETKKKDIIVARPCGNFQLSTSSNQHEEGPILYQHENLKNNNYITETQKNVDAPNIIEISDVRSNKFVDDNTELSSQFKRDESAQIEIFRPNENEEIEKIYYQRERALSIDFQTVGEELQQSDIKDIIDKEVSKYITIPSGMAHVNSIEDTFDINSDYQCPIIRPQPKYADNLSTMNQQYSNESQMTSQEYEDYQKIPVRALIENFELNSMPPFKIKEYNYTDATHCFPTETNQSTCREVLESEERIGCANDSRSTHYADTEMELQNHYYTANAQVQTRYEIFDSPEEINLEFNSSRNTLQANDEKYFSSHYNENREQTFQQSENSSFYKYSSSLSSSSSRPSVSEYNGTDSASAFNKELRQDSLPRVKTTSAPASPRFKPNITPPVFVPKESNTKLPNYYLPAYSAEPSPYLTENSCYTRPQPTQSVAPSRVTKSINFGNLQNYNTAPRGWAQAKNVYKPITFDTKPYSDF</sequence>
<gene>
    <name evidence="6" type="ORF">WA026_013173</name>
</gene>
<accession>A0AAW1UM38</accession>
<feature type="region of interest" description="Disordered" evidence="5">
    <location>
        <begin position="826"/>
        <end position="848"/>
    </location>
</feature>
<evidence type="ECO:0000256" key="4">
    <source>
        <dbReference type="ARBA" id="ARBA00038161"/>
    </source>
</evidence>
<evidence type="ECO:0000256" key="5">
    <source>
        <dbReference type="SAM" id="MobiDB-lite"/>
    </source>
</evidence>
<comment type="similarity">
    <text evidence="4">Belongs to the synaptopodin family.</text>
</comment>
<feature type="region of interest" description="Disordered" evidence="5">
    <location>
        <begin position="1065"/>
        <end position="1105"/>
    </location>
</feature>
<keyword evidence="3" id="KW-0597">Phosphoprotein</keyword>
<reference evidence="6 7" key="1">
    <citation type="submission" date="2023-03" db="EMBL/GenBank/DDBJ databases">
        <title>Genome insight into feeding habits of ladybird beetles.</title>
        <authorList>
            <person name="Li H.-S."/>
            <person name="Huang Y.-H."/>
            <person name="Pang H."/>
        </authorList>
    </citation>
    <scope>NUCLEOTIDE SEQUENCE [LARGE SCALE GENOMIC DNA]</scope>
    <source>
        <strain evidence="6">SYSU_2023b</strain>
        <tissue evidence="6">Whole body</tissue>
    </source>
</reference>
<name>A0AAW1UM38_9CUCU</name>
<keyword evidence="7" id="KW-1185">Reference proteome</keyword>
<feature type="compositionally biased region" description="Low complexity" evidence="5">
    <location>
        <begin position="1502"/>
        <end position="1516"/>
    </location>
</feature>
<dbReference type="EMBL" id="JARQZJ010000066">
    <property type="protein sequence ID" value="KAK9880846.1"/>
    <property type="molecule type" value="Genomic_DNA"/>
</dbReference>
<dbReference type="PANTHER" id="PTHR24217">
    <property type="entry name" value="PUTATIVE-RELATED"/>
    <property type="match status" value="1"/>
</dbReference>
<feature type="compositionally biased region" description="Polar residues" evidence="5">
    <location>
        <begin position="587"/>
        <end position="607"/>
    </location>
</feature>
<feature type="region of interest" description="Disordered" evidence="5">
    <location>
        <begin position="587"/>
        <end position="614"/>
    </location>
</feature>
<evidence type="ECO:0000256" key="3">
    <source>
        <dbReference type="ARBA" id="ARBA00022553"/>
    </source>
</evidence>
<protein>
    <submittedName>
        <fullName evidence="6">Uncharacterized protein</fullName>
    </submittedName>
</protein>
<dbReference type="GO" id="GO:0032233">
    <property type="term" value="P:positive regulation of actin filament bundle assembly"/>
    <property type="evidence" value="ECO:0007669"/>
    <property type="project" value="TreeGrafter"/>
</dbReference>
<dbReference type="GO" id="GO:0030018">
    <property type="term" value="C:Z disc"/>
    <property type="evidence" value="ECO:0007669"/>
    <property type="project" value="TreeGrafter"/>
</dbReference>
<organism evidence="6 7">
    <name type="scientific">Henosepilachna vigintioctopunctata</name>
    <dbReference type="NCBI Taxonomy" id="420089"/>
    <lineage>
        <taxon>Eukaryota</taxon>
        <taxon>Metazoa</taxon>
        <taxon>Ecdysozoa</taxon>
        <taxon>Arthropoda</taxon>
        <taxon>Hexapoda</taxon>
        <taxon>Insecta</taxon>
        <taxon>Pterygota</taxon>
        <taxon>Neoptera</taxon>
        <taxon>Endopterygota</taxon>
        <taxon>Coleoptera</taxon>
        <taxon>Polyphaga</taxon>
        <taxon>Cucujiformia</taxon>
        <taxon>Coccinelloidea</taxon>
        <taxon>Coccinellidae</taxon>
        <taxon>Epilachninae</taxon>
        <taxon>Epilachnini</taxon>
        <taxon>Henosepilachna</taxon>
    </lineage>
</organism>
<dbReference type="GO" id="GO:0005634">
    <property type="term" value="C:nucleus"/>
    <property type="evidence" value="ECO:0007669"/>
    <property type="project" value="TreeGrafter"/>
</dbReference>
<dbReference type="GO" id="GO:0003779">
    <property type="term" value="F:actin binding"/>
    <property type="evidence" value="ECO:0007669"/>
    <property type="project" value="TreeGrafter"/>
</dbReference>
<comment type="subcellular location">
    <subcellularLocation>
        <location evidence="1">Cytoplasm</location>
    </subcellularLocation>
</comment>
<evidence type="ECO:0000256" key="1">
    <source>
        <dbReference type="ARBA" id="ARBA00004496"/>
    </source>
</evidence>
<dbReference type="GO" id="GO:0015629">
    <property type="term" value="C:actin cytoskeleton"/>
    <property type="evidence" value="ECO:0007669"/>
    <property type="project" value="TreeGrafter"/>
</dbReference>
<proteinExistence type="inferred from homology"/>
<keyword evidence="2" id="KW-0963">Cytoplasm</keyword>
<feature type="region of interest" description="Disordered" evidence="5">
    <location>
        <begin position="1502"/>
        <end position="1558"/>
    </location>
</feature>
<dbReference type="InterPro" id="IPR051976">
    <property type="entry name" value="Synaptopodin_domain"/>
</dbReference>
<evidence type="ECO:0000313" key="6">
    <source>
        <dbReference type="EMBL" id="KAK9880846.1"/>
    </source>
</evidence>
<dbReference type="Proteomes" id="UP001431783">
    <property type="component" value="Unassembled WGS sequence"/>
</dbReference>
<comment type="caution">
    <text evidence="6">The sequence shown here is derived from an EMBL/GenBank/DDBJ whole genome shotgun (WGS) entry which is preliminary data.</text>
</comment>
<feature type="compositionally biased region" description="Polar residues" evidence="5">
    <location>
        <begin position="1517"/>
        <end position="1526"/>
    </location>
</feature>
<evidence type="ECO:0000313" key="7">
    <source>
        <dbReference type="Proteomes" id="UP001431783"/>
    </source>
</evidence>